<accession>X0VDW4</accession>
<reference evidence="1" key="1">
    <citation type="journal article" date="2014" name="Front. Microbiol.">
        <title>High frequency of phylogenetically diverse reductive dehalogenase-homologous genes in deep subseafloor sedimentary metagenomes.</title>
        <authorList>
            <person name="Kawai M."/>
            <person name="Futagami T."/>
            <person name="Toyoda A."/>
            <person name="Takaki Y."/>
            <person name="Nishi S."/>
            <person name="Hori S."/>
            <person name="Arai W."/>
            <person name="Tsubouchi T."/>
            <person name="Morono Y."/>
            <person name="Uchiyama I."/>
            <person name="Ito T."/>
            <person name="Fujiyama A."/>
            <person name="Inagaki F."/>
            <person name="Takami H."/>
        </authorList>
    </citation>
    <scope>NUCLEOTIDE SEQUENCE</scope>
    <source>
        <strain evidence="1">Expedition CK06-06</strain>
    </source>
</reference>
<comment type="caution">
    <text evidence="1">The sequence shown here is derived from an EMBL/GenBank/DDBJ whole genome shotgun (WGS) entry which is preliminary data.</text>
</comment>
<name>X0VDW4_9ZZZZ</name>
<protein>
    <submittedName>
        <fullName evidence="1">Uncharacterized protein</fullName>
    </submittedName>
</protein>
<feature type="non-terminal residue" evidence="1">
    <location>
        <position position="1"/>
    </location>
</feature>
<dbReference type="AlphaFoldDB" id="X0VDW4"/>
<organism evidence="1">
    <name type="scientific">marine sediment metagenome</name>
    <dbReference type="NCBI Taxonomy" id="412755"/>
    <lineage>
        <taxon>unclassified sequences</taxon>
        <taxon>metagenomes</taxon>
        <taxon>ecological metagenomes</taxon>
    </lineage>
</organism>
<proteinExistence type="predicted"/>
<sequence>PREAMGVRTPGEKTALEVQTLSNAAGRIFQEKTTNFEINLLEPLLNDMLESARRNIDGSDIVRIKNTELGITEFLSITRDDITANGLIRPVGARHFSKQAQDLQNLIGIFNSPIASLIAPHTSATALTNFVNDVTGLSGYNIFSANVAVFEQQETASTAGRVQEEALVQDTAPPVG</sequence>
<evidence type="ECO:0000313" key="1">
    <source>
        <dbReference type="EMBL" id="GAF98755.1"/>
    </source>
</evidence>
<dbReference type="EMBL" id="BARS01012307">
    <property type="protein sequence ID" value="GAF98755.1"/>
    <property type="molecule type" value="Genomic_DNA"/>
</dbReference>
<gene>
    <name evidence="1" type="ORF">S01H1_21986</name>
</gene>